<dbReference type="RefSeq" id="WP_202248605.1">
    <property type="nucleotide sequence ID" value="NZ_JAESJJ010000008.1"/>
</dbReference>
<gene>
    <name evidence="1" type="ORF">JMM60_08360</name>
</gene>
<comment type="caution">
    <text evidence="1">The sequence shown here is derived from an EMBL/GenBank/DDBJ whole genome shotgun (WGS) entry which is preliminary data.</text>
</comment>
<organism evidence="1 2">
    <name type="scientific">Rhodovulum sulfidophilum</name>
    <name type="common">Rhodobacter sulfidophilus</name>
    <dbReference type="NCBI Taxonomy" id="35806"/>
    <lineage>
        <taxon>Bacteria</taxon>
        <taxon>Pseudomonadati</taxon>
        <taxon>Pseudomonadota</taxon>
        <taxon>Alphaproteobacteria</taxon>
        <taxon>Rhodobacterales</taxon>
        <taxon>Paracoccaceae</taxon>
        <taxon>Rhodovulum</taxon>
    </lineage>
</organism>
<dbReference type="Proteomes" id="UP000604473">
    <property type="component" value="Unassembled WGS sequence"/>
</dbReference>
<keyword evidence="2" id="KW-1185">Reference proteome</keyword>
<evidence type="ECO:0000313" key="1">
    <source>
        <dbReference type="EMBL" id="MBL3608812.1"/>
    </source>
</evidence>
<evidence type="ECO:0000313" key="2">
    <source>
        <dbReference type="Proteomes" id="UP000604473"/>
    </source>
</evidence>
<accession>A0ABS1RTF8</accession>
<proteinExistence type="predicted"/>
<dbReference type="EMBL" id="JAESJJ010000008">
    <property type="protein sequence ID" value="MBL3608812.1"/>
    <property type="molecule type" value="Genomic_DNA"/>
</dbReference>
<sequence>MAKQAGFWSVDDRLAEISAGGETRLSMTIFKDQSLEEAIEIMESAMKSNPSLRVLHEENLSEATQRRTTESGFLRDSRDPLSYRKIEQLRRRAEKLH</sequence>
<protein>
    <submittedName>
        <fullName evidence="1">Uncharacterized protein</fullName>
    </submittedName>
</protein>
<reference evidence="1 2" key="1">
    <citation type="submission" date="2021-01" db="EMBL/GenBank/DDBJ databases">
        <title>Draft genomes of Rhodovulum sulfidophilum.</title>
        <authorList>
            <person name="Guzman M.S."/>
        </authorList>
    </citation>
    <scope>NUCLEOTIDE SEQUENCE [LARGE SCALE GENOMIC DNA]</scope>
    <source>
        <strain evidence="1 2">AB35</strain>
    </source>
</reference>
<name>A0ABS1RTF8_RHOSU</name>